<dbReference type="Proteomes" id="UP000005297">
    <property type="component" value="Unassembled WGS sequence"/>
</dbReference>
<dbReference type="SUPFAM" id="SSF53738">
    <property type="entry name" value="Phosphoglucomutase, first 3 domains"/>
    <property type="match status" value="3"/>
</dbReference>
<evidence type="ECO:0000259" key="9">
    <source>
        <dbReference type="Pfam" id="PF02879"/>
    </source>
</evidence>
<protein>
    <submittedName>
        <fullName evidence="11">Phosphomannomutase</fullName>
    </submittedName>
</protein>
<dbReference type="PANTHER" id="PTHR43771">
    <property type="entry name" value="PHOSPHOMANNOMUTASE"/>
    <property type="match status" value="1"/>
</dbReference>
<gene>
    <name evidence="11" type="ORF">SPV1_01977</name>
</gene>
<dbReference type="InterPro" id="IPR005843">
    <property type="entry name" value="A-D-PHexomutase_C"/>
</dbReference>
<sequence length="464" mass="50731">MKQFPHHTFREYDIRGIAGREITPELGYRLGMAFAKTLPAGEQRPVIVGRDVRLSGPTLQRAVMQGLNDAGIDVLDMGMGPTPLAYYAVFHRDGAGCIQVTASHNPADHNGFKMMRGRDSLHGHEIQALKELMQQQLPKADKPGVITTIDIRDIYHRLIVADCPLSRPLKVVIDAGNGPSGIVAAPAYRSLGCEVIELYCEPDGTFPNHHPDPTVEANMRDLADAVRAHQADIGIGFDGDGDRIGIVDECGSLIAGDILLLLLAKQLLTRYPGATVISEAKSSQHLYEGIRAAGGNAVMWRTGHSLIKAKMKETGALLAGEMNGHFFFADRFFGFDDAVYAGARIMQLLAGGHQPLSGLVAALPRSETTPEIRLPFPDDEKFGLVATARTHFESRGYQINSVDGLRIQYGDKESWGWALLRASNTEAAIVLRFEAANKALLHAIREEVEQWLNSQIHFTDGRSL</sequence>
<comment type="similarity">
    <text evidence="2">Belongs to the phosphohexose mutase family.</text>
</comment>
<evidence type="ECO:0000256" key="6">
    <source>
        <dbReference type="ARBA" id="ARBA00023235"/>
    </source>
</evidence>
<evidence type="ECO:0000259" key="8">
    <source>
        <dbReference type="Pfam" id="PF02878"/>
    </source>
</evidence>
<dbReference type="PANTHER" id="PTHR43771:SF2">
    <property type="entry name" value="PHOSPHOMANNOMUTASE_PHOSPHOGLUCOMUTASE"/>
    <property type="match status" value="1"/>
</dbReference>
<accession>Q0F273</accession>
<dbReference type="EMBL" id="AATS01000002">
    <property type="protein sequence ID" value="EAU55677.1"/>
    <property type="molecule type" value="Genomic_DNA"/>
</dbReference>
<dbReference type="InParanoid" id="Q0F273"/>
<name>Q0F273_9PROT</name>
<dbReference type="Pfam" id="PF02879">
    <property type="entry name" value="PGM_PMM_II"/>
    <property type="match status" value="1"/>
</dbReference>
<feature type="domain" description="Alpha-D-phosphohexomutase alpha/beta/alpha" evidence="8">
    <location>
        <begin position="8"/>
        <end position="119"/>
    </location>
</feature>
<dbReference type="AlphaFoldDB" id="Q0F273"/>
<proteinExistence type="inferred from homology"/>
<keyword evidence="5" id="KW-0460">Magnesium</keyword>
<dbReference type="OrthoDB" id="5287836at2"/>
<keyword evidence="12" id="KW-1185">Reference proteome</keyword>
<dbReference type="GO" id="GO:0046872">
    <property type="term" value="F:metal ion binding"/>
    <property type="evidence" value="ECO:0007669"/>
    <property type="project" value="UniProtKB-KW"/>
</dbReference>
<evidence type="ECO:0000256" key="2">
    <source>
        <dbReference type="ARBA" id="ARBA00010231"/>
    </source>
</evidence>
<dbReference type="InterPro" id="IPR005841">
    <property type="entry name" value="Alpha-D-phosphohexomutase_SF"/>
</dbReference>
<feature type="domain" description="Alpha-D-phosphohexomutase C-terminal" evidence="7">
    <location>
        <begin position="371"/>
        <end position="449"/>
    </location>
</feature>
<evidence type="ECO:0000256" key="4">
    <source>
        <dbReference type="ARBA" id="ARBA00022723"/>
    </source>
</evidence>
<evidence type="ECO:0000256" key="5">
    <source>
        <dbReference type="ARBA" id="ARBA00022842"/>
    </source>
</evidence>
<dbReference type="SUPFAM" id="SSF55957">
    <property type="entry name" value="Phosphoglucomutase, C-terminal domain"/>
    <property type="match status" value="1"/>
</dbReference>
<dbReference type="Gene3D" id="3.30.310.50">
    <property type="entry name" value="Alpha-D-phosphohexomutase, C-terminal domain"/>
    <property type="match status" value="1"/>
</dbReference>
<feature type="domain" description="Alpha-D-phosphohexomutase alpha/beta/alpha" evidence="10">
    <location>
        <begin position="256"/>
        <end position="364"/>
    </location>
</feature>
<dbReference type="PRINTS" id="PR00509">
    <property type="entry name" value="PGMPMM"/>
</dbReference>
<evidence type="ECO:0000256" key="3">
    <source>
        <dbReference type="ARBA" id="ARBA00022553"/>
    </source>
</evidence>
<keyword evidence="4" id="KW-0479">Metal-binding</keyword>
<dbReference type="Pfam" id="PF02880">
    <property type="entry name" value="PGM_PMM_III"/>
    <property type="match status" value="1"/>
</dbReference>
<dbReference type="RefSeq" id="WP_009850696.1">
    <property type="nucleotide sequence ID" value="NZ_DS022295.1"/>
</dbReference>
<dbReference type="CDD" id="cd03089">
    <property type="entry name" value="PMM_PGM"/>
    <property type="match status" value="1"/>
</dbReference>
<dbReference type="STRING" id="314344.AL013_01065"/>
<dbReference type="InterPro" id="IPR005844">
    <property type="entry name" value="A-D-PHexomutase_a/b/a-I"/>
</dbReference>
<dbReference type="Pfam" id="PF02878">
    <property type="entry name" value="PGM_PMM_I"/>
    <property type="match status" value="1"/>
</dbReference>
<dbReference type="InterPro" id="IPR005845">
    <property type="entry name" value="A-D-PHexomutase_a/b/a-II"/>
</dbReference>
<feature type="domain" description="Alpha-D-phosphohexomutase alpha/beta/alpha" evidence="9">
    <location>
        <begin position="161"/>
        <end position="251"/>
    </location>
</feature>
<dbReference type="HOGENOM" id="CLU_016950_9_1_0"/>
<reference evidence="11 12" key="1">
    <citation type="submission" date="2006-09" db="EMBL/GenBank/DDBJ databases">
        <authorList>
            <person name="Emerson D."/>
            <person name="Ferriera S."/>
            <person name="Johnson J."/>
            <person name="Kravitz S."/>
            <person name="Halpern A."/>
            <person name="Remington K."/>
            <person name="Beeson K."/>
            <person name="Tran B."/>
            <person name="Rogers Y.-H."/>
            <person name="Friedman R."/>
            <person name="Venter J.C."/>
        </authorList>
    </citation>
    <scope>NUCLEOTIDE SEQUENCE [LARGE SCALE GENOMIC DNA]</scope>
    <source>
        <strain evidence="11 12">PV-1</strain>
    </source>
</reference>
<dbReference type="FunCoup" id="Q0F273">
    <property type="interactions" value="284"/>
</dbReference>
<evidence type="ECO:0000259" key="7">
    <source>
        <dbReference type="Pfam" id="PF00408"/>
    </source>
</evidence>
<dbReference type="GO" id="GO:0016868">
    <property type="term" value="F:intramolecular phosphotransferase activity"/>
    <property type="evidence" value="ECO:0007669"/>
    <property type="project" value="InterPro"/>
</dbReference>
<dbReference type="eggNOG" id="COG1109">
    <property type="taxonomic scope" value="Bacteria"/>
</dbReference>
<evidence type="ECO:0000313" key="11">
    <source>
        <dbReference type="EMBL" id="EAU55677.1"/>
    </source>
</evidence>
<comment type="caution">
    <text evidence="11">The sequence shown here is derived from an EMBL/GenBank/DDBJ whole genome shotgun (WGS) entry which is preliminary data.</text>
</comment>
<evidence type="ECO:0000259" key="10">
    <source>
        <dbReference type="Pfam" id="PF02880"/>
    </source>
</evidence>
<evidence type="ECO:0000256" key="1">
    <source>
        <dbReference type="ARBA" id="ARBA00001946"/>
    </source>
</evidence>
<keyword evidence="3" id="KW-0597">Phosphoprotein</keyword>
<keyword evidence="6" id="KW-0413">Isomerase</keyword>
<dbReference type="InterPro" id="IPR036900">
    <property type="entry name" value="A-D-PHexomutase_C_sf"/>
</dbReference>
<dbReference type="Gene3D" id="3.40.120.10">
    <property type="entry name" value="Alpha-D-Glucose-1,6-Bisphosphate, subunit A, domain 3"/>
    <property type="match status" value="3"/>
</dbReference>
<dbReference type="Pfam" id="PF00408">
    <property type="entry name" value="PGM_PMM_IV"/>
    <property type="match status" value="1"/>
</dbReference>
<evidence type="ECO:0000313" key="12">
    <source>
        <dbReference type="Proteomes" id="UP000005297"/>
    </source>
</evidence>
<dbReference type="GO" id="GO:0005975">
    <property type="term" value="P:carbohydrate metabolic process"/>
    <property type="evidence" value="ECO:0007669"/>
    <property type="project" value="InterPro"/>
</dbReference>
<comment type="cofactor">
    <cofactor evidence="1">
        <name>Mg(2+)</name>
        <dbReference type="ChEBI" id="CHEBI:18420"/>
    </cofactor>
</comment>
<organism evidence="11 12">
    <name type="scientific">Mariprofundus ferrooxydans PV-1</name>
    <dbReference type="NCBI Taxonomy" id="314345"/>
    <lineage>
        <taxon>Bacteria</taxon>
        <taxon>Pseudomonadati</taxon>
        <taxon>Pseudomonadota</taxon>
        <taxon>Candidatius Mariprofundia</taxon>
        <taxon>Mariprofundales</taxon>
        <taxon>Mariprofundaceae</taxon>
        <taxon>Mariprofundus</taxon>
    </lineage>
</organism>
<dbReference type="InterPro" id="IPR016055">
    <property type="entry name" value="A-D-PHexomutase_a/b/a-I/II/III"/>
</dbReference>
<dbReference type="InterPro" id="IPR005846">
    <property type="entry name" value="A-D-PHexomutase_a/b/a-III"/>
</dbReference>